<accession>A0A3E4MPA2</accession>
<dbReference type="GO" id="GO:0022857">
    <property type="term" value="F:transmembrane transporter activity"/>
    <property type="evidence" value="ECO:0007669"/>
    <property type="project" value="TreeGrafter"/>
</dbReference>
<feature type="transmembrane region" description="Helical" evidence="6">
    <location>
        <begin position="375"/>
        <end position="399"/>
    </location>
</feature>
<dbReference type="RefSeq" id="WP_117674052.1">
    <property type="nucleotide sequence ID" value="NZ_CABOGR010000045.1"/>
</dbReference>
<keyword evidence="3 6" id="KW-0812">Transmembrane</keyword>
<sequence>MKTILRNLFYTLKRFQTASVLNLMGLSAAFAAFVLLMMKVSYERDFDTCYPHTDRLVMLNLAQPQEVNYVSTLPRGPIDYLIQQVPGIEYGTIYSPAWQKQAFYTDPKNPQYFYEEPWAVYPDFGKIIGLKFVEGSDQEMNRPESVIVSESYARKLFPNGDALGSYLYTDTPDWRNPEATKFRICGIFEDLPENCQFKNDLFVPMGKLQENDWGSQNFFAFFLLKPGVSVEEINQQIAATEANKRLFTGDQGTQKLYVLPIQKLYYDMYSPYYFKTGSRSTMTLLVSIGFLIILIACINLINFSTALAPVRMRSINTQKVLGSTNGELRRALVAESVSIVLIGWLLSLGIVAALIRLNVLSFMGFTPSLLVYWKYVLYTGVIALLTGIVAGLYPSWYMTSFPPALVLKGNYALSGKGKRLRTVLIGFQYIVSFALIVTAAFIFLQNRFMRNHELGIDKDQILVASLPQMPYHSSPYRKFDTQLKSFAEIDDIAYAKWELGGTEGYTQYTFRYKGNNYGHQYIDVTTNFCRVMGMHILSGSDFLPSDSIYTSQLNFIATQDLQKESGIPAGETLDFFPWGMSATLKGYVNNVQFTSLKTGSVPYIFCPNGIYSNNVLPFAYIRVKAGSNMDSALKHIRQTMSECFTGYPTEVKFYDQIYGQLYQKETNQQKIITWFSLLAILISLVGVFGLIIFEAAHRRKEIGVRKVYGASTGQILWMFGRSYLTLSIVCSLLTSPIAWYAVSEWLKQFNEKIPISPWVFLITCVIISLITLITITIQNYRTARNNPVNSLKSE</sequence>
<keyword evidence="10" id="KW-1185">Reference proteome</keyword>
<dbReference type="PANTHER" id="PTHR30572">
    <property type="entry name" value="MEMBRANE COMPONENT OF TRANSPORTER-RELATED"/>
    <property type="match status" value="1"/>
</dbReference>
<dbReference type="InterPro" id="IPR050250">
    <property type="entry name" value="Macrolide_Exporter_MacB"/>
</dbReference>
<evidence type="ECO:0000313" key="9">
    <source>
        <dbReference type="EMBL" id="RGK51156.1"/>
    </source>
</evidence>
<organism evidence="9 10">
    <name type="scientific">Phocaeicola plebeius</name>
    <dbReference type="NCBI Taxonomy" id="310297"/>
    <lineage>
        <taxon>Bacteria</taxon>
        <taxon>Pseudomonadati</taxon>
        <taxon>Bacteroidota</taxon>
        <taxon>Bacteroidia</taxon>
        <taxon>Bacteroidales</taxon>
        <taxon>Bacteroidaceae</taxon>
        <taxon>Phocaeicola</taxon>
    </lineage>
</organism>
<keyword evidence="2" id="KW-1003">Cell membrane</keyword>
<feature type="transmembrane region" description="Helical" evidence="6">
    <location>
        <begin position="723"/>
        <end position="743"/>
    </location>
</feature>
<proteinExistence type="predicted"/>
<evidence type="ECO:0000259" key="7">
    <source>
        <dbReference type="Pfam" id="PF02687"/>
    </source>
</evidence>
<comment type="subcellular location">
    <subcellularLocation>
        <location evidence="1">Cell membrane</location>
        <topology evidence="1">Multi-pass membrane protein</topology>
    </subcellularLocation>
</comment>
<evidence type="ECO:0000256" key="3">
    <source>
        <dbReference type="ARBA" id="ARBA00022692"/>
    </source>
</evidence>
<evidence type="ECO:0000256" key="6">
    <source>
        <dbReference type="SAM" id="Phobius"/>
    </source>
</evidence>
<feature type="domain" description="ABC3 transporter permease C-terminal" evidence="7">
    <location>
        <begin position="675"/>
        <end position="787"/>
    </location>
</feature>
<dbReference type="InterPro" id="IPR003838">
    <property type="entry name" value="ABC3_permease_C"/>
</dbReference>
<dbReference type="Pfam" id="PF12704">
    <property type="entry name" value="MacB_PCD"/>
    <property type="match status" value="1"/>
</dbReference>
<keyword evidence="5 6" id="KW-0472">Membrane</keyword>
<feature type="domain" description="MacB-like periplasmic core" evidence="8">
    <location>
        <begin position="19"/>
        <end position="239"/>
    </location>
</feature>
<evidence type="ECO:0000313" key="10">
    <source>
        <dbReference type="Proteomes" id="UP000260862"/>
    </source>
</evidence>
<evidence type="ECO:0000259" key="8">
    <source>
        <dbReference type="Pfam" id="PF12704"/>
    </source>
</evidence>
<protein>
    <submittedName>
        <fullName evidence="9">ABC transporter permease</fullName>
    </submittedName>
</protein>
<evidence type="ECO:0000256" key="2">
    <source>
        <dbReference type="ARBA" id="ARBA00022475"/>
    </source>
</evidence>
<dbReference type="Proteomes" id="UP000260862">
    <property type="component" value="Unassembled WGS sequence"/>
</dbReference>
<feature type="transmembrane region" description="Helical" evidence="6">
    <location>
        <begin position="331"/>
        <end position="355"/>
    </location>
</feature>
<dbReference type="InterPro" id="IPR025857">
    <property type="entry name" value="MacB_PCD"/>
</dbReference>
<dbReference type="Pfam" id="PF02687">
    <property type="entry name" value="FtsX"/>
    <property type="match status" value="2"/>
</dbReference>
<feature type="transmembrane region" description="Helical" evidence="6">
    <location>
        <begin position="755"/>
        <end position="777"/>
    </location>
</feature>
<reference evidence="9 10" key="1">
    <citation type="submission" date="2018-08" db="EMBL/GenBank/DDBJ databases">
        <title>A genome reference for cultivated species of the human gut microbiota.</title>
        <authorList>
            <person name="Zou Y."/>
            <person name="Xue W."/>
            <person name="Luo G."/>
        </authorList>
    </citation>
    <scope>NUCLEOTIDE SEQUENCE [LARGE SCALE GENOMIC DNA]</scope>
    <source>
        <strain evidence="9 10">TF10-3AC</strain>
    </source>
</reference>
<dbReference type="AlphaFoldDB" id="A0A3E4MPA2"/>
<feature type="transmembrane region" description="Helical" evidence="6">
    <location>
        <begin position="420"/>
        <end position="444"/>
    </location>
</feature>
<dbReference type="GO" id="GO:0005886">
    <property type="term" value="C:plasma membrane"/>
    <property type="evidence" value="ECO:0007669"/>
    <property type="project" value="UniProtKB-SubCell"/>
</dbReference>
<evidence type="ECO:0000256" key="4">
    <source>
        <dbReference type="ARBA" id="ARBA00022989"/>
    </source>
</evidence>
<feature type="transmembrane region" description="Helical" evidence="6">
    <location>
        <begin position="284"/>
        <end position="310"/>
    </location>
</feature>
<evidence type="ECO:0000256" key="1">
    <source>
        <dbReference type="ARBA" id="ARBA00004651"/>
    </source>
</evidence>
<comment type="caution">
    <text evidence="9">The sequence shown here is derived from an EMBL/GenBank/DDBJ whole genome shotgun (WGS) entry which is preliminary data.</text>
</comment>
<dbReference type="EMBL" id="QSQT01000045">
    <property type="protein sequence ID" value="RGK51156.1"/>
    <property type="molecule type" value="Genomic_DNA"/>
</dbReference>
<keyword evidence="4 6" id="KW-1133">Transmembrane helix</keyword>
<name>A0A3E4MPA2_9BACT</name>
<gene>
    <name evidence="9" type="ORF">DXD04_15440</name>
</gene>
<feature type="transmembrane region" description="Helical" evidence="6">
    <location>
        <begin position="20"/>
        <end position="38"/>
    </location>
</feature>
<evidence type="ECO:0000256" key="5">
    <source>
        <dbReference type="ARBA" id="ARBA00023136"/>
    </source>
</evidence>
<feature type="domain" description="ABC3 transporter permease C-terminal" evidence="7">
    <location>
        <begin position="287"/>
        <end position="403"/>
    </location>
</feature>
<feature type="transmembrane region" description="Helical" evidence="6">
    <location>
        <begin position="671"/>
        <end position="696"/>
    </location>
</feature>
<dbReference type="PANTHER" id="PTHR30572:SF18">
    <property type="entry name" value="ABC-TYPE MACROLIDE FAMILY EXPORT SYSTEM PERMEASE COMPONENT 2"/>
    <property type="match status" value="1"/>
</dbReference>